<dbReference type="KEGG" id="bex:A11Q_1187"/>
<dbReference type="Proteomes" id="UP000012040">
    <property type="component" value="Chromosome"/>
</dbReference>
<dbReference type="HOGENOM" id="CLU_531756_0_0_7"/>
<dbReference type="eggNOG" id="ENOG5032IS7">
    <property type="taxonomic scope" value="Bacteria"/>
</dbReference>
<accession>M4V863</accession>
<protein>
    <submittedName>
        <fullName evidence="1">Uncharacterized protein</fullName>
    </submittedName>
</protein>
<reference evidence="1 2" key="1">
    <citation type="journal article" date="2013" name="ISME J.">
        <title>By their genes ye shall know them: genomic signatures of predatory bacteria.</title>
        <authorList>
            <person name="Pasternak Z."/>
            <person name="Pietrokovski S."/>
            <person name="Rotem O."/>
            <person name="Gophna U."/>
            <person name="Lurie-Weinberger M.N."/>
            <person name="Jurkevitch E."/>
        </authorList>
    </citation>
    <scope>NUCLEOTIDE SEQUENCE [LARGE SCALE GENOMIC DNA]</scope>
    <source>
        <strain evidence="1 2">JSS</strain>
    </source>
</reference>
<dbReference type="AlphaFoldDB" id="M4V863"/>
<dbReference type="PATRIC" id="fig|1184267.3.peg.1202"/>
<name>M4V863_9BACT</name>
<keyword evidence="2" id="KW-1185">Reference proteome</keyword>
<evidence type="ECO:0000313" key="2">
    <source>
        <dbReference type="Proteomes" id="UP000012040"/>
    </source>
</evidence>
<dbReference type="EMBL" id="CP003537">
    <property type="protein sequence ID" value="AGH95403.1"/>
    <property type="molecule type" value="Genomic_DNA"/>
</dbReference>
<dbReference type="RefSeq" id="WP_015469893.1">
    <property type="nucleotide sequence ID" value="NC_020813.1"/>
</dbReference>
<evidence type="ECO:0000313" key="1">
    <source>
        <dbReference type="EMBL" id="AGH95403.1"/>
    </source>
</evidence>
<gene>
    <name evidence="1" type="ORF">A11Q_1187</name>
</gene>
<dbReference type="STRING" id="1184267.A11Q_1187"/>
<sequence length="512" mass="56878">MGQLRLNFLNISLRAVGRVILPVVVGFIGLSSSSVLAANRCEALFSRLQAPVAVRPVQPSVRPVTPAPRAQTEAPRPRIERVELPERRFDGHTRELRDTLSGKLATVWRSEWKTKLEVSESNQYVVDMAREFLTPETREVVLAGLEVHSEGLVRQVHERIYRLQEAGRLKEADALLVRDMPPPVGAKDTTFTYYTKPIVNTHGEGKHQIRVRTYLREVSYEQIPEGQSVQGFEANGSSVVITKLANQSYRVETGIEATGKVVRELNLSEVQQLYGASARFFAPHGKSFKMEVKTALDDQISYERFPILGGNHMVQKLDVSLSPAQVARLFAPLTESSAAARRVEALTRIDSLQSEINAKNPDGQARTEAVFNVLKAGIEGNPDFLAIEGATAYHRTAFESKSGFQTTIDRDQGVYMGNMYASSSLKTPVETIRQNQMIATTAADARHVELKVPVTSIENTVGIQFHDPRSAPQPQRAESDASIVSAVGIYSRYVRNNDHSGKFNYIMKYGED</sequence>
<organism evidence="1 2">
    <name type="scientific">Pseudobdellovibrio exovorus JSS</name>
    <dbReference type="NCBI Taxonomy" id="1184267"/>
    <lineage>
        <taxon>Bacteria</taxon>
        <taxon>Pseudomonadati</taxon>
        <taxon>Bdellovibrionota</taxon>
        <taxon>Bdellovibrionia</taxon>
        <taxon>Bdellovibrionales</taxon>
        <taxon>Pseudobdellovibrionaceae</taxon>
        <taxon>Pseudobdellovibrio</taxon>
    </lineage>
</organism>
<proteinExistence type="predicted"/>
<dbReference type="OrthoDB" id="9847141at2"/>